<reference evidence="2 3" key="1">
    <citation type="submission" date="2017-04" db="EMBL/GenBank/DDBJ databases">
        <authorList>
            <person name="Afonso C.L."/>
            <person name="Miller P.J."/>
            <person name="Scott M.A."/>
            <person name="Spackman E."/>
            <person name="Goraichik I."/>
            <person name="Dimitrov K.M."/>
            <person name="Suarez D.L."/>
            <person name="Swayne D.E."/>
        </authorList>
    </citation>
    <scope>NUCLEOTIDE SEQUENCE [LARGE SCALE GENOMIC DNA]</scope>
    <source>
        <strain evidence="2 3">DSM 23236</strain>
    </source>
</reference>
<dbReference type="OrthoDB" id="9784375at2"/>
<dbReference type="SUPFAM" id="SSF55469">
    <property type="entry name" value="FMN-dependent nitroreductase-like"/>
    <property type="match status" value="1"/>
</dbReference>
<organism evidence="2 3">
    <name type="scientific">Andreprevotia lacus DSM 23236</name>
    <dbReference type="NCBI Taxonomy" id="1121001"/>
    <lineage>
        <taxon>Bacteria</taxon>
        <taxon>Pseudomonadati</taxon>
        <taxon>Pseudomonadota</taxon>
        <taxon>Betaproteobacteria</taxon>
        <taxon>Neisseriales</taxon>
        <taxon>Chitinibacteraceae</taxon>
        <taxon>Andreprevotia</taxon>
    </lineage>
</organism>
<proteinExistence type="predicted"/>
<dbReference type="AlphaFoldDB" id="A0A1W1XV09"/>
<keyword evidence="3" id="KW-1185">Reference proteome</keyword>
<dbReference type="NCBIfam" id="NF003768">
    <property type="entry name" value="PRK05365.1"/>
    <property type="match status" value="1"/>
</dbReference>
<accession>A0A1W1XV09</accession>
<dbReference type="InterPro" id="IPR029479">
    <property type="entry name" value="Nitroreductase"/>
</dbReference>
<gene>
    <name evidence="2" type="ORF">SAMN02745857_02984</name>
</gene>
<dbReference type="Pfam" id="PF00881">
    <property type="entry name" value="Nitroreductase"/>
    <property type="match status" value="1"/>
</dbReference>
<sequence>MTHALDFRALDQLFRHARSADRFLDQPVKEITLYALYDLVKYGPTGFNAQPARFVFIRSQAEREHLAGLLKGRNRDKVLSAPVTAVVAWDKQFHQHLPTLFPAFDARGYFEQKPEQIAPAGHDNALLQAGYLILAARALGLDAGPMGGFPVDALDGWLFPDGECTSVLLLALGYADRQDEAERLPRHTFATAVQLR</sequence>
<dbReference type="GO" id="GO:0016491">
    <property type="term" value="F:oxidoreductase activity"/>
    <property type="evidence" value="ECO:0007669"/>
    <property type="project" value="InterPro"/>
</dbReference>
<dbReference type="STRING" id="1121001.SAMN02745857_02984"/>
<dbReference type="Proteomes" id="UP000192761">
    <property type="component" value="Unassembled WGS sequence"/>
</dbReference>
<name>A0A1W1XV09_9NEIS</name>
<evidence type="ECO:0000313" key="2">
    <source>
        <dbReference type="EMBL" id="SMC27783.1"/>
    </source>
</evidence>
<protein>
    <submittedName>
        <fullName evidence="2">3-hydroxypropanoate dehydrogenase</fullName>
    </submittedName>
</protein>
<dbReference type="PANTHER" id="PTHR43543">
    <property type="entry name" value="MALONIC SEMIALDEHYDE REDUCTASE RUTE-RELATED"/>
    <property type="match status" value="1"/>
</dbReference>
<dbReference type="InterPro" id="IPR050461">
    <property type="entry name" value="Nitroreductase_HadB/RutE"/>
</dbReference>
<dbReference type="Gene3D" id="3.40.109.10">
    <property type="entry name" value="NADH Oxidase"/>
    <property type="match status" value="1"/>
</dbReference>
<dbReference type="EMBL" id="FWXD01000018">
    <property type="protein sequence ID" value="SMC27783.1"/>
    <property type="molecule type" value="Genomic_DNA"/>
</dbReference>
<dbReference type="RefSeq" id="WP_084091624.1">
    <property type="nucleotide sequence ID" value="NZ_FWXD01000018.1"/>
</dbReference>
<feature type="domain" description="Nitroreductase" evidence="1">
    <location>
        <begin position="18"/>
        <end position="174"/>
    </location>
</feature>
<dbReference type="InterPro" id="IPR000415">
    <property type="entry name" value="Nitroreductase-like"/>
</dbReference>
<evidence type="ECO:0000313" key="3">
    <source>
        <dbReference type="Proteomes" id="UP000192761"/>
    </source>
</evidence>
<dbReference type="PANTHER" id="PTHR43543:SF1">
    <property type="entry name" value="MALONIC SEMIALDEHYDE REDUCTASE RUTE-RELATED"/>
    <property type="match status" value="1"/>
</dbReference>
<evidence type="ECO:0000259" key="1">
    <source>
        <dbReference type="Pfam" id="PF00881"/>
    </source>
</evidence>